<comment type="caution">
    <text evidence="1">The sequence shown here is derived from an EMBL/GenBank/DDBJ whole genome shotgun (WGS) entry which is preliminary data.</text>
</comment>
<proteinExistence type="predicted"/>
<evidence type="ECO:0008006" key="3">
    <source>
        <dbReference type="Google" id="ProtNLM"/>
    </source>
</evidence>
<evidence type="ECO:0000313" key="1">
    <source>
        <dbReference type="EMBL" id="MBW0479133.1"/>
    </source>
</evidence>
<reference evidence="1" key="1">
    <citation type="submission" date="2021-03" db="EMBL/GenBank/DDBJ databases">
        <title>Draft genome sequence of rust myrtle Austropuccinia psidii MF-1, a brazilian biotype.</title>
        <authorList>
            <person name="Quecine M.C."/>
            <person name="Pachon D.M.R."/>
            <person name="Bonatelli M.L."/>
            <person name="Correr F.H."/>
            <person name="Franceschini L.M."/>
            <person name="Leite T.F."/>
            <person name="Margarido G.R.A."/>
            <person name="Almeida C.A."/>
            <person name="Ferrarezi J.A."/>
            <person name="Labate C.A."/>
        </authorList>
    </citation>
    <scope>NUCLEOTIDE SEQUENCE</scope>
    <source>
        <strain evidence="1">MF-1</strain>
    </source>
</reference>
<dbReference type="OrthoDB" id="7614480at2759"/>
<dbReference type="AlphaFoldDB" id="A0A9Q3C8K7"/>
<organism evidence="1 2">
    <name type="scientific">Austropuccinia psidii MF-1</name>
    <dbReference type="NCBI Taxonomy" id="1389203"/>
    <lineage>
        <taxon>Eukaryota</taxon>
        <taxon>Fungi</taxon>
        <taxon>Dikarya</taxon>
        <taxon>Basidiomycota</taxon>
        <taxon>Pucciniomycotina</taxon>
        <taxon>Pucciniomycetes</taxon>
        <taxon>Pucciniales</taxon>
        <taxon>Sphaerophragmiaceae</taxon>
        <taxon>Austropuccinia</taxon>
    </lineage>
</organism>
<name>A0A9Q3C8K7_9BASI</name>
<protein>
    <recommendedName>
        <fullName evidence="3">GAG-pre-integrase domain-containing protein</fullName>
    </recommendedName>
</protein>
<accession>A0A9Q3C8K7</accession>
<dbReference type="Proteomes" id="UP000765509">
    <property type="component" value="Unassembled WGS sequence"/>
</dbReference>
<keyword evidence="2" id="KW-1185">Reference proteome</keyword>
<sequence length="91" mass="10477">MFVRKIEASKEFFTNGNEKDWNSILGHPSDNYLRHMLDKSQIKANFVSSRDCEVCQETKIKNWSHTHASPSSNSAFYCLHVDTLEIQPATD</sequence>
<evidence type="ECO:0000313" key="2">
    <source>
        <dbReference type="Proteomes" id="UP000765509"/>
    </source>
</evidence>
<dbReference type="EMBL" id="AVOT02005469">
    <property type="protein sequence ID" value="MBW0479133.1"/>
    <property type="molecule type" value="Genomic_DNA"/>
</dbReference>
<gene>
    <name evidence="1" type="ORF">O181_018848</name>
</gene>